<accession>U4KJN2</accession>
<dbReference type="RefSeq" id="WP_026654014.1">
    <property type="nucleotide sequence ID" value="NC_022538.1"/>
</dbReference>
<dbReference type="KEGG" id="apal:BN85400450"/>
<reference evidence="2 3" key="1">
    <citation type="journal article" date="2013" name="J. Mol. Microbiol. Biotechnol.">
        <title>Analysis of the Complete Genomes of Acholeplasma brassicae , A. palmae and A. laidlawii and Their Comparison to the Obligate Parasites from ' Candidatus Phytoplasma'.</title>
        <authorList>
            <person name="Kube M."/>
            <person name="Siewert C."/>
            <person name="Migdoll A.M."/>
            <person name="Duduk B."/>
            <person name="Holz S."/>
            <person name="Rabus R."/>
            <person name="Seemuller E."/>
            <person name="Mitrovic J."/>
            <person name="Muller I."/>
            <person name="Buttner C."/>
            <person name="Reinhardt R."/>
        </authorList>
    </citation>
    <scope>NUCLEOTIDE SEQUENCE [LARGE SCALE GENOMIC DNA]</scope>
    <source>
        <strain evidence="2 3">J233</strain>
    </source>
</reference>
<dbReference type="PROSITE" id="PS51257">
    <property type="entry name" value="PROKAR_LIPOPROTEIN"/>
    <property type="match status" value="1"/>
</dbReference>
<name>U4KJN2_ALTPJ</name>
<organism evidence="2 3">
    <name type="scientific">Alteracholeplasma palmae (strain ATCC 49389 / J233)</name>
    <name type="common">Acholeplasma palmae</name>
    <dbReference type="NCBI Taxonomy" id="1318466"/>
    <lineage>
        <taxon>Bacteria</taxon>
        <taxon>Bacillati</taxon>
        <taxon>Mycoplasmatota</taxon>
        <taxon>Mollicutes</taxon>
        <taxon>Acholeplasmatales</taxon>
        <taxon>Acholeplasmataceae</taxon>
        <taxon>Acholeplasma</taxon>
    </lineage>
</organism>
<feature type="chain" id="PRO_5004650787" description="Lipoprotein" evidence="1">
    <location>
        <begin position="23"/>
        <end position="179"/>
    </location>
</feature>
<feature type="signal peptide" evidence="1">
    <location>
        <begin position="1"/>
        <end position="22"/>
    </location>
</feature>
<evidence type="ECO:0000313" key="3">
    <source>
        <dbReference type="Proteomes" id="UP000032740"/>
    </source>
</evidence>
<sequence>MKYKKIMILCITFLVTILASCAKKIDSDKEITFLNKNKAHIYAYKETEVVDTISSNFTNIEDISLSYDFISIVIDCSKYYQNMTKDFIEDLYNLLNLNDHIMVLFVDAKNYNFFESTPFANEKNYYENVSYVHGFYNFSSVKGIVEINYGLTFDGEGSKFKYAIISTFYRRVYNYIGAL</sequence>
<evidence type="ECO:0000313" key="2">
    <source>
        <dbReference type="EMBL" id="CCV63622.1"/>
    </source>
</evidence>
<keyword evidence="1" id="KW-0732">Signal</keyword>
<dbReference type="Proteomes" id="UP000032740">
    <property type="component" value="Chromosome"/>
</dbReference>
<evidence type="ECO:0008006" key="4">
    <source>
        <dbReference type="Google" id="ProtNLM"/>
    </source>
</evidence>
<protein>
    <recommendedName>
        <fullName evidence="4">Lipoprotein</fullName>
    </recommendedName>
</protein>
<keyword evidence="3" id="KW-1185">Reference proteome</keyword>
<dbReference type="HOGENOM" id="CLU_1500379_0_0_14"/>
<dbReference type="AlphaFoldDB" id="U4KJN2"/>
<proteinExistence type="predicted"/>
<gene>
    <name evidence="2" type="ORF">BN85400450</name>
</gene>
<dbReference type="STRING" id="1318466.BN85400450"/>
<evidence type="ECO:0000256" key="1">
    <source>
        <dbReference type="SAM" id="SignalP"/>
    </source>
</evidence>
<dbReference type="EMBL" id="FO681347">
    <property type="protein sequence ID" value="CCV63622.1"/>
    <property type="molecule type" value="Genomic_DNA"/>
</dbReference>